<proteinExistence type="predicted"/>
<dbReference type="AlphaFoldDB" id="A0A382WHX2"/>
<dbReference type="EMBL" id="UINC01160076">
    <property type="protein sequence ID" value="SVD58516.1"/>
    <property type="molecule type" value="Genomic_DNA"/>
</dbReference>
<name>A0A382WHX2_9ZZZZ</name>
<evidence type="ECO:0000313" key="1">
    <source>
        <dbReference type="EMBL" id="SVD58516.1"/>
    </source>
</evidence>
<feature type="non-terminal residue" evidence="1">
    <location>
        <position position="1"/>
    </location>
</feature>
<gene>
    <name evidence="1" type="ORF">METZ01_LOCUS411370</name>
</gene>
<protein>
    <submittedName>
        <fullName evidence="1">Uncharacterized protein</fullName>
    </submittedName>
</protein>
<sequence length="61" mass="6581">GIGSVELANVMVYSALLGQAIDLPMDSAAWEAKLNDLIANSTHEKKVVEVSNEDFSASFRK</sequence>
<accession>A0A382WHX2</accession>
<organism evidence="1">
    <name type="scientific">marine metagenome</name>
    <dbReference type="NCBI Taxonomy" id="408172"/>
    <lineage>
        <taxon>unclassified sequences</taxon>
        <taxon>metagenomes</taxon>
        <taxon>ecological metagenomes</taxon>
    </lineage>
</organism>
<reference evidence="1" key="1">
    <citation type="submission" date="2018-05" db="EMBL/GenBank/DDBJ databases">
        <authorList>
            <person name="Lanie J.A."/>
            <person name="Ng W.-L."/>
            <person name="Kazmierczak K.M."/>
            <person name="Andrzejewski T.M."/>
            <person name="Davidsen T.M."/>
            <person name="Wayne K.J."/>
            <person name="Tettelin H."/>
            <person name="Glass J.I."/>
            <person name="Rusch D."/>
            <person name="Podicherti R."/>
            <person name="Tsui H.-C.T."/>
            <person name="Winkler M.E."/>
        </authorList>
    </citation>
    <scope>NUCLEOTIDE SEQUENCE</scope>
</reference>